<sequence length="66" mass="7457">MNQYETDAADMLAVALAETPNDDFNTSCKVLAGVLEKRDEDVHYLVGELNQNKQAWEQAQQILTQM</sequence>
<reference evidence="1" key="1">
    <citation type="journal article" date="2019" name="Sci. Rep.">
        <title>Draft genome of Tanacetum cinerariifolium, the natural source of mosquito coil.</title>
        <authorList>
            <person name="Yamashiro T."/>
            <person name="Shiraishi A."/>
            <person name="Satake H."/>
            <person name="Nakayama K."/>
        </authorList>
    </citation>
    <scope>NUCLEOTIDE SEQUENCE</scope>
</reference>
<protein>
    <submittedName>
        <fullName evidence="1">Uncharacterized protein</fullName>
    </submittedName>
</protein>
<dbReference type="AlphaFoldDB" id="A0A699VH80"/>
<feature type="non-terminal residue" evidence="1">
    <location>
        <position position="66"/>
    </location>
</feature>
<comment type="caution">
    <text evidence="1">The sequence shown here is derived from an EMBL/GenBank/DDBJ whole genome shotgun (WGS) entry which is preliminary data.</text>
</comment>
<proteinExistence type="predicted"/>
<evidence type="ECO:0000313" key="1">
    <source>
        <dbReference type="EMBL" id="GFD34607.1"/>
    </source>
</evidence>
<organism evidence="1">
    <name type="scientific">Tanacetum cinerariifolium</name>
    <name type="common">Dalmatian daisy</name>
    <name type="synonym">Chrysanthemum cinerariifolium</name>
    <dbReference type="NCBI Taxonomy" id="118510"/>
    <lineage>
        <taxon>Eukaryota</taxon>
        <taxon>Viridiplantae</taxon>
        <taxon>Streptophyta</taxon>
        <taxon>Embryophyta</taxon>
        <taxon>Tracheophyta</taxon>
        <taxon>Spermatophyta</taxon>
        <taxon>Magnoliopsida</taxon>
        <taxon>eudicotyledons</taxon>
        <taxon>Gunneridae</taxon>
        <taxon>Pentapetalae</taxon>
        <taxon>asterids</taxon>
        <taxon>campanulids</taxon>
        <taxon>Asterales</taxon>
        <taxon>Asteraceae</taxon>
        <taxon>Asteroideae</taxon>
        <taxon>Anthemideae</taxon>
        <taxon>Anthemidinae</taxon>
        <taxon>Tanacetum</taxon>
    </lineage>
</organism>
<dbReference type="EMBL" id="BKCJ011448658">
    <property type="protein sequence ID" value="GFD34607.1"/>
    <property type="molecule type" value="Genomic_DNA"/>
</dbReference>
<name>A0A699VH80_TANCI</name>
<gene>
    <name evidence="1" type="ORF">Tci_906576</name>
</gene>
<accession>A0A699VH80</accession>